<dbReference type="RefSeq" id="WP_343806408.1">
    <property type="nucleotide sequence ID" value="NZ_BAAAET010000003.1"/>
</dbReference>
<accession>A0ABN1I7Y0</accession>
<protein>
    <submittedName>
        <fullName evidence="2">Uncharacterized protein</fullName>
    </submittedName>
</protein>
<name>A0ABN1I7Y0_9GAMM</name>
<evidence type="ECO:0000313" key="2">
    <source>
        <dbReference type="EMBL" id="GAA0696008.1"/>
    </source>
</evidence>
<feature type="signal peptide" evidence="1">
    <location>
        <begin position="1"/>
        <end position="22"/>
    </location>
</feature>
<feature type="chain" id="PRO_5047513567" evidence="1">
    <location>
        <begin position="23"/>
        <end position="116"/>
    </location>
</feature>
<gene>
    <name evidence="2" type="ORF">GCM10009104_24900</name>
</gene>
<sequence length="116" mass="13428">MNGLPQLLCCTLLLALPLTATAEPSPGYSKRFPAKWLETSGEIRLDTICYNYPESSYMYRMCRQEAGNTLRSRCQRYRAVQQADPNDAHYQELTEKYCRAARLYRPFPQLEPNGQQ</sequence>
<dbReference type="EMBL" id="BAAAET010000003">
    <property type="protein sequence ID" value="GAA0696008.1"/>
    <property type="molecule type" value="Genomic_DNA"/>
</dbReference>
<keyword evidence="1" id="KW-0732">Signal</keyword>
<evidence type="ECO:0000313" key="3">
    <source>
        <dbReference type="Proteomes" id="UP001499915"/>
    </source>
</evidence>
<organism evidence="2 3">
    <name type="scientific">Marinobacterium maritimum</name>
    <dbReference type="NCBI Taxonomy" id="500162"/>
    <lineage>
        <taxon>Bacteria</taxon>
        <taxon>Pseudomonadati</taxon>
        <taxon>Pseudomonadota</taxon>
        <taxon>Gammaproteobacteria</taxon>
        <taxon>Oceanospirillales</taxon>
        <taxon>Oceanospirillaceae</taxon>
        <taxon>Marinobacterium</taxon>
    </lineage>
</organism>
<dbReference type="Proteomes" id="UP001499915">
    <property type="component" value="Unassembled WGS sequence"/>
</dbReference>
<keyword evidence="3" id="KW-1185">Reference proteome</keyword>
<evidence type="ECO:0000256" key="1">
    <source>
        <dbReference type="SAM" id="SignalP"/>
    </source>
</evidence>
<reference evidence="2 3" key="1">
    <citation type="journal article" date="2019" name="Int. J. Syst. Evol. Microbiol.">
        <title>The Global Catalogue of Microorganisms (GCM) 10K type strain sequencing project: providing services to taxonomists for standard genome sequencing and annotation.</title>
        <authorList>
            <consortium name="The Broad Institute Genomics Platform"/>
            <consortium name="The Broad Institute Genome Sequencing Center for Infectious Disease"/>
            <person name="Wu L."/>
            <person name="Ma J."/>
        </authorList>
    </citation>
    <scope>NUCLEOTIDE SEQUENCE [LARGE SCALE GENOMIC DNA]</scope>
    <source>
        <strain evidence="2 3">JCM 15134</strain>
    </source>
</reference>
<proteinExistence type="predicted"/>
<comment type="caution">
    <text evidence="2">The sequence shown here is derived from an EMBL/GenBank/DDBJ whole genome shotgun (WGS) entry which is preliminary data.</text>
</comment>